<dbReference type="AlphaFoldDB" id="A0A558A1W4"/>
<protein>
    <recommendedName>
        <fullName evidence="5">Probable RNA 2'-phosphotransferase</fullName>
        <ecNumber evidence="5">2.7.1.-</ecNumber>
    </recommendedName>
</protein>
<keyword evidence="7" id="KW-1185">Reference proteome</keyword>
<dbReference type="PANTHER" id="PTHR12684:SF2">
    <property type="entry name" value="TRNA 2'-PHOSPHOTRANSFERASE 1"/>
    <property type="match status" value="1"/>
</dbReference>
<accession>A0A558A1W4</accession>
<keyword evidence="3 5" id="KW-0520">NAD</keyword>
<dbReference type="EC" id="2.7.1.-" evidence="5"/>
<evidence type="ECO:0000256" key="3">
    <source>
        <dbReference type="ARBA" id="ARBA00023027"/>
    </source>
</evidence>
<dbReference type="PANTHER" id="PTHR12684">
    <property type="entry name" value="PUTATIVE PHOSPHOTRANSFERASE"/>
    <property type="match status" value="1"/>
</dbReference>
<dbReference type="EMBL" id="VJZA01000064">
    <property type="protein sequence ID" value="TVT18250.1"/>
    <property type="molecule type" value="Genomic_DNA"/>
</dbReference>
<reference evidence="6 7" key="1">
    <citation type="submission" date="2019-07" db="EMBL/GenBank/DDBJ databases">
        <title>New species of Amycolatopsis and Streptomyces.</title>
        <authorList>
            <person name="Duangmal K."/>
            <person name="Teo W.F.A."/>
            <person name="Lipun K."/>
        </authorList>
    </citation>
    <scope>NUCLEOTIDE SEQUENCE [LARGE SCALE GENOMIC DNA]</scope>
    <source>
        <strain evidence="6 7">JCM 30562</strain>
    </source>
</reference>
<dbReference type="OrthoDB" id="4537997at2"/>
<dbReference type="InterPro" id="IPR042080">
    <property type="entry name" value="RNA_2'-PTrans_N"/>
</dbReference>
<dbReference type="InterPro" id="IPR022928">
    <property type="entry name" value="RNA_2'-PTrans_KptA"/>
</dbReference>
<dbReference type="Proteomes" id="UP000318578">
    <property type="component" value="Unassembled WGS sequence"/>
</dbReference>
<dbReference type="NCBIfam" id="NF002014">
    <property type="entry name" value="PRK00819.1-4"/>
    <property type="match status" value="1"/>
</dbReference>
<dbReference type="Gene3D" id="1.10.10.970">
    <property type="entry name" value="RNA 2'-phosphotransferase, Tpt1/KptA family, N-terminal domain"/>
    <property type="match status" value="1"/>
</dbReference>
<keyword evidence="2 5" id="KW-0808">Transferase</keyword>
<dbReference type="GO" id="GO:0006388">
    <property type="term" value="P:tRNA splicing, via endonucleolytic cleavage and ligation"/>
    <property type="evidence" value="ECO:0007669"/>
    <property type="project" value="UniProtKB-UniRule"/>
</dbReference>
<evidence type="ECO:0000256" key="4">
    <source>
        <dbReference type="ARBA" id="ARBA00025212"/>
    </source>
</evidence>
<evidence type="ECO:0000256" key="2">
    <source>
        <dbReference type="ARBA" id="ARBA00022679"/>
    </source>
</evidence>
<evidence type="ECO:0000256" key="1">
    <source>
        <dbReference type="ARBA" id="ARBA00009836"/>
    </source>
</evidence>
<name>A0A558A1W4_9PSEU</name>
<dbReference type="InterPro" id="IPR042081">
    <property type="entry name" value="RNA_2'-PTrans_C"/>
</dbReference>
<evidence type="ECO:0000313" key="7">
    <source>
        <dbReference type="Proteomes" id="UP000318578"/>
    </source>
</evidence>
<gene>
    <name evidence="5" type="primary">kptA</name>
    <name evidence="6" type="ORF">FNH06_28635</name>
</gene>
<dbReference type="RefSeq" id="WP_144643037.1">
    <property type="nucleotide sequence ID" value="NZ_BNAX01000025.1"/>
</dbReference>
<dbReference type="HAMAP" id="MF_00299">
    <property type="entry name" value="KptA"/>
    <property type="match status" value="1"/>
</dbReference>
<evidence type="ECO:0000256" key="5">
    <source>
        <dbReference type="HAMAP-Rule" id="MF_00299"/>
    </source>
</evidence>
<dbReference type="SUPFAM" id="SSF56399">
    <property type="entry name" value="ADP-ribosylation"/>
    <property type="match status" value="1"/>
</dbReference>
<comment type="similarity">
    <text evidence="1 5">Belongs to the KptA/TPT1 family.</text>
</comment>
<comment type="caution">
    <text evidence="6">The sequence shown here is derived from an EMBL/GenBank/DDBJ whole genome shotgun (WGS) entry which is preliminary data.</text>
</comment>
<dbReference type="GO" id="GO:0003950">
    <property type="term" value="F:NAD+ poly-ADP-ribosyltransferase activity"/>
    <property type="evidence" value="ECO:0007669"/>
    <property type="project" value="InterPro"/>
</dbReference>
<evidence type="ECO:0000313" key="6">
    <source>
        <dbReference type="EMBL" id="TVT18250.1"/>
    </source>
</evidence>
<comment type="function">
    <text evidence="4 5">Removes the 2'-phosphate from RNA via an intermediate in which the phosphate is ADP-ribosylated by NAD followed by a presumed transesterification to release the RNA and generate ADP-ribose 1''-2''-cyclic phosphate (APPR&gt;P). May function as an ADP-ribosylase.</text>
</comment>
<dbReference type="Pfam" id="PF01885">
    <property type="entry name" value="PTS_2-RNA"/>
    <property type="match status" value="1"/>
</dbReference>
<organism evidence="6 7">
    <name type="scientific">Amycolatopsis acidiphila</name>
    <dbReference type="NCBI Taxonomy" id="715473"/>
    <lineage>
        <taxon>Bacteria</taxon>
        <taxon>Bacillati</taxon>
        <taxon>Actinomycetota</taxon>
        <taxon>Actinomycetes</taxon>
        <taxon>Pseudonocardiales</taxon>
        <taxon>Pseudonocardiaceae</taxon>
        <taxon>Amycolatopsis</taxon>
    </lineage>
</organism>
<dbReference type="GO" id="GO:0000215">
    <property type="term" value="F:tRNA 2'-phosphotransferase activity"/>
    <property type="evidence" value="ECO:0007669"/>
    <property type="project" value="TreeGrafter"/>
</dbReference>
<sequence>MENPELVAVSKRLSRHLRHAPEAIGLTLSPDGWVEVDVLLAALERHGLRLTRAGLEEVVARNDKQRFAFDSTGMLIRASQGHSVDVDLGLPVSEPPAILFHGTVERFLPAILTEGLRPMKRREVHLSRTHETASHVGARRGKPIVLEIDAAAMSGAGHEFRVSENGVWLTAHVPPRFLRRVP</sequence>
<dbReference type="InterPro" id="IPR002745">
    <property type="entry name" value="Ptrans_KptA/Tpt1"/>
</dbReference>
<dbReference type="Gene3D" id="3.20.170.30">
    <property type="match status" value="1"/>
</dbReference>
<proteinExistence type="inferred from homology"/>